<evidence type="ECO:0000256" key="7">
    <source>
        <dbReference type="ARBA" id="ARBA00022842"/>
    </source>
</evidence>
<dbReference type="InterPro" id="IPR023214">
    <property type="entry name" value="HAD_sf"/>
</dbReference>
<feature type="domain" description="FCP1 homology" evidence="15">
    <location>
        <begin position="158"/>
        <end position="320"/>
    </location>
</feature>
<evidence type="ECO:0000256" key="13">
    <source>
        <dbReference type="SAM" id="MobiDB-lite"/>
    </source>
</evidence>
<dbReference type="PANTHER" id="PTHR48493:SF1">
    <property type="entry name" value="UBIQUITIN-LIKE DOMAIN-CONTAINING CTD PHOSPHATASE 1"/>
    <property type="match status" value="1"/>
</dbReference>
<dbReference type="SUPFAM" id="SSF56784">
    <property type="entry name" value="HAD-like"/>
    <property type="match status" value="1"/>
</dbReference>
<dbReference type="InterPro" id="IPR004274">
    <property type="entry name" value="FCP1_dom"/>
</dbReference>
<feature type="compositionally biased region" description="Low complexity" evidence="13">
    <location>
        <begin position="352"/>
        <end position="361"/>
    </location>
</feature>
<dbReference type="Proteomes" id="UP000186922">
    <property type="component" value="Unassembled WGS sequence"/>
</dbReference>
<evidence type="ECO:0000256" key="4">
    <source>
        <dbReference type="ARBA" id="ARBA00014187"/>
    </source>
</evidence>
<gene>
    <name evidence="16" type="primary">RvY_09555-1</name>
    <name evidence="16" type="synonym">RvY_09555.1</name>
    <name evidence="16" type="ORF">RvY_09555</name>
</gene>
<keyword evidence="17" id="KW-1185">Reference proteome</keyword>
<dbReference type="Gene3D" id="3.10.20.90">
    <property type="entry name" value="Phosphatidylinositol 3-kinase Catalytic Subunit, Chain A, domain 1"/>
    <property type="match status" value="1"/>
</dbReference>
<protein>
    <recommendedName>
        <fullName evidence="4">Ubiquitin-like domain-containing CTD phosphatase 1</fullName>
        <ecNumber evidence="3">3.1.3.16</ecNumber>
    </recommendedName>
    <alternativeName>
        <fullName evidence="10">Nuclear proteasome inhibitor UBLCP1</fullName>
    </alternativeName>
</protein>
<dbReference type="SUPFAM" id="SSF54236">
    <property type="entry name" value="Ubiquitin-like"/>
    <property type="match status" value="1"/>
</dbReference>
<comment type="cofactor">
    <cofactor evidence="1">
        <name>Mg(2+)</name>
        <dbReference type="ChEBI" id="CHEBI:18420"/>
    </cofactor>
</comment>
<evidence type="ECO:0000256" key="6">
    <source>
        <dbReference type="ARBA" id="ARBA00022801"/>
    </source>
</evidence>
<evidence type="ECO:0000256" key="1">
    <source>
        <dbReference type="ARBA" id="ARBA00001946"/>
    </source>
</evidence>
<evidence type="ECO:0000313" key="17">
    <source>
        <dbReference type="Proteomes" id="UP000186922"/>
    </source>
</evidence>
<dbReference type="AlphaFoldDB" id="A0A1D1VHM5"/>
<dbReference type="OrthoDB" id="1711508at2759"/>
<accession>A0A1D1VHM5</accession>
<dbReference type="Pfam" id="PF00240">
    <property type="entry name" value="ubiquitin"/>
    <property type="match status" value="1"/>
</dbReference>
<evidence type="ECO:0000256" key="5">
    <source>
        <dbReference type="ARBA" id="ARBA00022723"/>
    </source>
</evidence>
<dbReference type="EMBL" id="BDGG01000004">
    <property type="protein sequence ID" value="GAU98403.1"/>
    <property type="molecule type" value="Genomic_DNA"/>
</dbReference>
<keyword evidence="7" id="KW-0460">Magnesium</keyword>
<keyword evidence="8" id="KW-0904">Protein phosphatase</keyword>
<evidence type="ECO:0000259" key="14">
    <source>
        <dbReference type="PROSITE" id="PS50053"/>
    </source>
</evidence>
<dbReference type="GO" id="GO:0004722">
    <property type="term" value="F:protein serine/threonine phosphatase activity"/>
    <property type="evidence" value="ECO:0007669"/>
    <property type="project" value="UniProtKB-EC"/>
</dbReference>
<evidence type="ECO:0000256" key="2">
    <source>
        <dbReference type="ARBA" id="ARBA00004123"/>
    </source>
</evidence>
<dbReference type="GO" id="GO:0046872">
    <property type="term" value="F:metal ion binding"/>
    <property type="evidence" value="ECO:0007669"/>
    <property type="project" value="UniProtKB-KW"/>
</dbReference>
<dbReference type="EC" id="3.1.3.16" evidence="3"/>
<comment type="caution">
    <text evidence="16">The sequence shown here is derived from an EMBL/GenBank/DDBJ whole genome shotgun (WGS) entry which is preliminary data.</text>
</comment>
<evidence type="ECO:0000256" key="10">
    <source>
        <dbReference type="ARBA" id="ARBA00032039"/>
    </source>
</evidence>
<evidence type="ECO:0000259" key="15">
    <source>
        <dbReference type="PROSITE" id="PS50969"/>
    </source>
</evidence>
<name>A0A1D1VHM5_RAMVA</name>
<keyword evidence="6" id="KW-0378">Hydrolase</keyword>
<evidence type="ECO:0000256" key="3">
    <source>
        <dbReference type="ARBA" id="ARBA00013081"/>
    </source>
</evidence>
<dbReference type="SMART" id="SM00577">
    <property type="entry name" value="CPDc"/>
    <property type="match status" value="1"/>
</dbReference>
<dbReference type="InterPro" id="IPR036412">
    <property type="entry name" value="HAD-like_sf"/>
</dbReference>
<sequence>MAMEGEKMELTEAMVPPVEQTATVAQEHLFPITVKYAGKEIVVATLTRTCTVQRLKEHLYEHTRVLPHRQKLMGSGKAFTDNLVLSDAFRPNQKIMMMGSPEEALAPILTTLVPEVAGVVNEVEHMEEAEIPFASRVEYLDMVARHVRDYNLELIEGFRPGKKLVVLDIDYTIFDNGSVGQNGCELMRPFLHEFLHIAYQKYDIVIWSATGKRWIQAKLHELGIRAHCEAGHYKLAAVMDDAAMITVQHSKGSARIKPLGIIWGKYPQFSERNTLIVDDLRRNFLMNPSSGLRINQYRHAFQNRDKDKELVKLAEYLEAIAHLEDFTSLNHRKWEKVAQEHRRKLRREARAARGQRSSGARVSPQDRGPVDER</sequence>
<organism evidence="16 17">
    <name type="scientific">Ramazzottius varieornatus</name>
    <name type="common">Water bear</name>
    <name type="synonym">Tardigrade</name>
    <dbReference type="NCBI Taxonomy" id="947166"/>
    <lineage>
        <taxon>Eukaryota</taxon>
        <taxon>Metazoa</taxon>
        <taxon>Ecdysozoa</taxon>
        <taxon>Tardigrada</taxon>
        <taxon>Eutardigrada</taxon>
        <taxon>Parachela</taxon>
        <taxon>Hypsibioidea</taxon>
        <taxon>Ramazzottiidae</taxon>
        <taxon>Ramazzottius</taxon>
    </lineage>
</organism>
<dbReference type="Pfam" id="PF03031">
    <property type="entry name" value="NIF"/>
    <property type="match status" value="1"/>
</dbReference>
<evidence type="ECO:0000256" key="9">
    <source>
        <dbReference type="ARBA" id="ARBA00023242"/>
    </source>
</evidence>
<keyword evidence="5" id="KW-0479">Metal-binding</keyword>
<reference evidence="16 17" key="1">
    <citation type="journal article" date="2016" name="Nat. Commun.">
        <title>Extremotolerant tardigrade genome and improved radiotolerance of human cultured cells by tardigrade-unique protein.</title>
        <authorList>
            <person name="Hashimoto T."/>
            <person name="Horikawa D.D."/>
            <person name="Saito Y."/>
            <person name="Kuwahara H."/>
            <person name="Kozuka-Hata H."/>
            <person name="Shin-I T."/>
            <person name="Minakuchi Y."/>
            <person name="Ohishi K."/>
            <person name="Motoyama A."/>
            <person name="Aizu T."/>
            <person name="Enomoto A."/>
            <person name="Kondo K."/>
            <person name="Tanaka S."/>
            <person name="Hara Y."/>
            <person name="Koshikawa S."/>
            <person name="Sagara H."/>
            <person name="Miura T."/>
            <person name="Yokobori S."/>
            <person name="Miyagawa K."/>
            <person name="Suzuki Y."/>
            <person name="Kubo T."/>
            <person name="Oyama M."/>
            <person name="Kohara Y."/>
            <person name="Fujiyama A."/>
            <person name="Arakawa K."/>
            <person name="Katayama T."/>
            <person name="Toyoda A."/>
            <person name="Kunieda T."/>
        </authorList>
    </citation>
    <scope>NUCLEOTIDE SEQUENCE [LARGE SCALE GENOMIC DNA]</scope>
    <source>
        <strain evidence="16 17">YOKOZUNA-1</strain>
    </source>
</reference>
<evidence type="ECO:0000256" key="8">
    <source>
        <dbReference type="ARBA" id="ARBA00022912"/>
    </source>
</evidence>
<proteinExistence type="predicted"/>
<keyword evidence="9" id="KW-0539">Nucleus</keyword>
<feature type="domain" description="Ubiquitin-like" evidence="14">
    <location>
        <begin position="30"/>
        <end position="87"/>
    </location>
</feature>
<evidence type="ECO:0000256" key="12">
    <source>
        <dbReference type="ARBA" id="ARBA00048336"/>
    </source>
</evidence>
<dbReference type="InterPro" id="IPR029071">
    <property type="entry name" value="Ubiquitin-like_domsf"/>
</dbReference>
<dbReference type="InterPro" id="IPR000626">
    <property type="entry name" value="Ubiquitin-like_dom"/>
</dbReference>
<dbReference type="Gene3D" id="3.40.50.1000">
    <property type="entry name" value="HAD superfamily/HAD-like"/>
    <property type="match status" value="1"/>
</dbReference>
<comment type="catalytic activity">
    <reaction evidence="11">
        <text>O-phospho-L-seryl-[protein] + H2O = L-seryl-[protein] + phosphate</text>
        <dbReference type="Rhea" id="RHEA:20629"/>
        <dbReference type="Rhea" id="RHEA-COMP:9863"/>
        <dbReference type="Rhea" id="RHEA-COMP:11604"/>
        <dbReference type="ChEBI" id="CHEBI:15377"/>
        <dbReference type="ChEBI" id="CHEBI:29999"/>
        <dbReference type="ChEBI" id="CHEBI:43474"/>
        <dbReference type="ChEBI" id="CHEBI:83421"/>
        <dbReference type="EC" id="3.1.3.16"/>
    </reaction>
</comment>
<dbReference type="InterPro" id="IPR011943">
    <property type="entry name" value="HAD-SF_hydro_IIID"/>
</dbReference>
<comment type="subcellular location">
    <subcellularLocation>
        <location evidence="2">Nucleus</location>
    </subcellularLocation>
</comment>
<dbReference type="STRING" id="947166.A0A1D1VHM5"/>
<dbReference type="PROSITE" id="PS50969">
    <property type="entry name" value="FCP1"/>
    <property type="match status" value="1"/>
</dbReference>
<dbReference type="PROSITE" id="PS50053">
    <property type="entry name" value="UBIQUITIN_2"/>
    <property type="match status" value="1"/>
</dbReference>
<dbReference type="GO" id="GO:0090364">
    <property type="term" value="P:regulation of proteasome assembly"/>
    <property type="evidence" value="ECO:0007669"/>
    <property type="project" value="InterPro"/>
</dbReference>
<dbReference type="SMART" id="SM00213">
    <property type="entry name" value="UBQ"/>
    <property type="match status" value="1"/>
</dbReference>
<dbReference type="PANTHER" id="PTHR48493">
    <property type="entry name" value="UBIQUITIN-LIKE DOMAIN-CONTAINING CTD PHOSPHATASE 1"/>
    <property type="match status" value="1"/>
</dbReference>
<dbReference type="GO" id="GO:0005634">
    <property type="term" value="C:nucleus"/>
    <property type="evidence" value="ECO:0007669"/>
    <property type="project" value="UniProtKB-SubCell"/>
</dbReference>
<comment type="catalytic activity">
    <reaction evidence="12">
        <text>O-phospho-L-threonyl-[protein] + H2O = L-threonyl-[protein] + phosphate</text>
        <dbReference type="Rhea" id="RHEA:47004"/>
        <dbReference type="Rhea" id="RHEA-COMP:11060"/>
        <dbReference type="Rhea" id="RHEA-COMP:11605"/>
        <dbReference type="ChEBI" id="CHEBI:15377"/>
        <dbReference type="ChEBI" id="CHEBI:30013"/>
        <dbReference type="ChEBI" id="CHEBI:43474"/>
        <dbReference type="ChEBI" id="CHEBI:61977"/>
        <dbReference type="EC" id="3.1.3.16"/>
    </reaction>
</comment>
<dbReference type="NCBIfam" id="TIGR02245">
    <property type="entry name" value="HAD_IIID1"/>
    <property type="match status" value="1"/>
</dbReference>
<evidence type="ECO:0000313" key="16">
    <source>
        <dbReference type="EMBL" id="GAU98403.1"/>
    </source>
</evidence>
<feature type="region of interest" description="Disordered" evidence="13">
    <location>
        <begin position="340"/>
        <end position="373"/>
    </location>
</feature>
<evidence type="ECO:0000256" key="11">
    <source>
        <dbReference type="ARBA" id="ARBA00047761"/>
    </source>
</evidence>
<dbReference type="InterPro" id="IPR051658">
    <property type="entry name" value="UBLCP1"/>
</dbReference>